<feature type="compositionally biased region" description="Acidic residues" evidence="1">
    <location>
        <begin position="413"/>
        <end position="423"/>
    </location>
</feature>
<name>A0A9P5X532_9AGAR</name>
<dbReference type="OrthoDB" id="3258279at2759"/>
<evidence type="ECO:0000313" key="2">
    <source>
        <dbReference type="EMBL" id="KAF9444647.1"/>
    </source>
</evidence>
<dbReference type="AlphaFoldDB" id="A0A9P5X532"/>
<feature type="compositionally biased region" description="Acidic residues" evidence="1">
    <location>
        <begin position="438"/>
        <end position="448"/>
    </location>
</feature>
<evidence type="ECO:0000256" key="1">
    <source>
        <dbReference type="SAM" id="MobiDB-lite"/>
    </source>
</evidence>
<feature type="region of interest" description="Disordered" evidence="1">
    <location>
        <begin position="1173"/>
        <end position="1219"/>
    </location>
</feature>
<keyword evidence="3" id="KW-1185">Reference proteome</keyword>
<feature type="region of interest" description="Disordered" evidence="1">
    <location>
        <begin position="106"/>
        <end position="125"/>
    </location>
</feature>
<evidence type="ECO:0000313" key="3">
    <source>
        <dbReference type="Proteomes" id="UP000807342"/>
    </source>
</evidence>
<feature type="compositionally biased region" description="Basic residues" evidence="1">
    <location>
        <begin position="139"/>
        <end position="149"/>
    </location>
</feature>
<feature type="compositionally biased region" description="Polar residues" evidence="1">
    <location>
        <begin position="39"/>
        <end position="52"/>
    </location>
</feature>
<feature type="region of interest" description="Disordered" evidence="1">
    <location>
        <begin position="959"/>
        <end position="1037"/>
    </location>
</feature>
<feature type="compositionally biased region" description="Basic and acidic residues" evidence="1">
    <location>
        <begin position="23"/>
        <end position="32"/>
    </location>
</feature>
<feature type="region of interest" description="Disordered" evidence="1">
    <location>
        <begin position="131"/>
        <end position="255"/>
    </location>
</feature>
<reference evidence="2" key="1">
    <citation type="submission" date="2020-11" db="EMBL/GenBank/DDBJ databases">
        <authorList>
            <consortium name="DOE Joint Genome Institute"/>
            <person name="Ahrendt S."/>
            <person name="Riley R."/>
            <person name="Andreopoulos W."/>
            <person name="Labutti K."/>
            <person name="Pangilinan J."/>
            <person name="Ruiz-Duenas F.J."/>
            <person name="Barrasa J.M."/>
            <person name="Sanchez-Garcia M."/>
            <person name="Camarero S."/>
            <person name="Miyauchi S."/>
            <person name="Serrano A."/>
            <person name="Linde D."/>
            <person name="Babiker R."/>
            <person name="Drula E."/>
            <person name="Ayuso-Fernandez I."/>
            <person name="Pacheco R."/>
            <person name="Padilla G."/>
            <person name="Ferreira P."/>
            <person name="Barriuso J."/>
            <person name="Kellner H."/>
            <person name="Castanera R."/>
            <person name="Alfaro M."/>
            <person name="Ramirez L."/>
            <person name="Pisabarro A.G."/>
            <person name="Kuo A."/>
            <person name="Tritt A."/>
            <person name="Lipzen A."/>
            <person name="He G."/>
            <person name="Yan M."/>
            <person name="Ng V."/>
            <person name="Cullen D."/>
            <person name="Martin F."/>
            <person name="Rosso M.-N."/>
            <person name="Henrissat B."/>
            <person name="Hibbett D."/>
            <person name="Martinez A.T."/>
            <person name="Grigoriev I.V."/>
        </authorList>
    </citation>
    <scope>NUCLEOTIDE SEQUENCE</scope>
    <source>
        <strain evidence="2">MF-IS2</strain>
    </source>
</reference>
<dbReference type="Proteomes" id="UP000807342">
    <property type="component" value="Unassembled WGS sequence"/>
</dbReference>
<comment type="caution">
    <text evidence="2">The sequence shown here is derived from an EMBL/GenBank/DDBJ whole genome shotgun (WGS) entry which is preliminary data.</text>
</comment>
<sequence length="1219" mass="134401">MDIPMTTDRLYNSQQLISPPPEETLRLKSEQPKRKRSQQAETPSNVLTTPNPRSRKQPRSQESPTKSKRVVVQSPHSANPNADYIPPLPVTSPAPVLRAVLSARRSATPIPPYEPPNDIFTPPKEVYATPATATIRVSKSSKRKSRKKSTPAPVVVKLEMPDVDLSAPMPPPSPGDDPLLLSSPLEPPSSTPTKSRWVAFSESDILDHNKPIDTAPARRTTSPTPSLFTKLRFDDLPPSSPPDDTTDQHSPIVDDSADLDITPVHIPFFELADNPNDDGWSDSEGDELPVIPNPVANSPTQEGEGEYTGKWKEVLVRTKADPPSSATRGRMDEWGNPKSPFPLSLEKKPPSLEQEDVLCMNVEPEPNPFDFSRIDDPLPEEDQEETTDYVVPLRSDEQGSPRPGTPIQADTTIEIDDIEEGPSAEDAFRLMGNQPIVLDEDEEPEEQPLAETPMESDHPILPEEEPEEPSAEAPMDSDEHHPILPEEPLTEAAMGGDEPHPEPAAAPRQPTPETIFVTTATTDDDDEDESDVSSPDIVKITSADPRAAARAAAILKHHNYSCFTKKNQLKRRHSEILHRRSASPSDLQRERNLKDVLGAGVSKEQRDGVGRRKTIMGVRGEQVYIPGSPAPTTLPELLKEAEVEVSMSLDYSNTSITGTGTGIGSPNPFLVERPLDISSSSFETPLPNRTFSPIVQQMPLTPKVPMTPGEMCYDPLTGERMWTKEEWKRLDACLTDERLEVAARLGYDSGVVGEEGLASVDRVKIEDVVKRFVEWMGGEEAVDEYGPAWTRLEFIPPLSYLFVENLYQRTRALQNKQRAGKVAPPTTLPFSPSPQATASPFSFNFGSLRRVSMDVPDFTPIRQRPVVPKPQRQWTSIGPMDVCQPSTSTSTPLPLPRLRAIPVVEKKVDAPVTTPAMSARHSLKPVSVTTAPTVLAAPRYSHLLEEAIRVSKDLPIELGEASQRDDDLQESDTALEEEEELESEDSPTTLVEEDEQEQEYSLLVERELEPELEYDSEPESESEPMLEPEPEPEPTTIGKRVKGLLFSYLPTLKKHTPPTNNTTTKTKADPRRPGLPLPPKEVLEKPRGPVMTPARGPIPKTVHPKELVHLQQAPPVQPPASKIPRVVHPKQLVELHHVTPKVAEAERALRARARRSSGASVKDLIKGFEDMEKEGEGAVPRKSGEVRRMKSVGEWRKGVSGVSGSSGGDGGSGRPTWRP</sequence>
<feature type="compositionally biased region" description="Acidic residues" evidence="1">
    <location>
        <begin position="1010"/>
        <end position="1032"/>
    </location>
</feature>
<feature type="compositionally biased region" description="Low complexity" evidence="1">
    <location>
        <begin position="885"/>
        <end position="894"/>
    </location>
</feature>
<feature type="region of interest" description="Disordered" evidence="1">
    <location>
        <begin position="1"/>
        <end position="90"/>
    </location>
</feature>
<protein>
    <submittedName>
        <fullName evidence="2">Uncharacterized protein</fullName>
    </submittedName>
</protein>
<feature type="compositionally biased region" description="Basic and acidic residues" evidence="1">
    <location>
        <begin position="307"/>
        <end position="320"/>
    </location>
</feature>
<feature type="compositionally biased region" description="Basic and acidic residues" evidence="1">
    <location>
        <begin position="1182"/>
        <end position="1197"/>
    </location>
</feature>
<feature type="compositionally biased region" description="Acidic residues" evidence="1">
    <location>
        <begin position="967"/>
        <end position="998"/>
    </location>
</feature>
<feature type="region of interest" description="Disordered" evidence="1">
    <location>
        <begin position="1049"/>
        <end position="1101"/>
    </location>
</feature>
<feature type="compositionally biased region" description="Gly residues" evidence="1">
    <location>
        <begin position="1204"/>
        <end position="1213"/>
    </location>
</feature>
<feature type="region of interest" description="Disordered" evidence="1">
    <location>
        <begin position="269"/>
        <end position="512"/>
    </location>
</feature>
<proteinExistence type="predicted"/>
<dbReference type="EMBL" id="MU151359">
    <property type="protein sequence ID" value="KAF9444647.1"/>
    <property type="molecule type" value="Genomic_DNA"/>
</dbReference>
<feature type="compositionally biased region" description="Acidic residues" evidence="1">
    <location>
        <begin position="377"/>
        <end position="387"/>
    </location>
</feature>
<feature type="region of interest" description="Disordered" evidence="1">
    <location>
        <begin position="867"/>
        <end position="894"/>
    </location>
</feature>
<gene>
    <name evidence="2" type="ORF">P691DRAFT_778122</name>
</gene>
<accession>A0A9P5X532</accession>
<feature type="compositionally biased region" description="Acidic residues" evidence="1">
    <location>
        <begin position="275"/>
        <end position="287"/>
    </location>
</feature>
<organism evidence="2 3">
    <name type="scientific">Macrolepiota fuliginosa MF-IS2</name>
    <dbReference type="NCBI Taxonomy" id="1400762"/>
    <lineage>
        <taxon>Eukaryota</taxon>
        <taxon>Fungi</taxon>
        <taxon>Dikarya</taxon>
        <taxon>Basidiomycota</taxon>
        <taxon>Agaricomycotina</taxon>
        <taxon>Agaricomycetes</taxon>
        <taxon>Agaricomycetidae</taxon>
        <taxon>Agaricales</taxon>
        <taxon>Agaricineae</taxon>
        <taxon>Agaricaceae</taxon>
        <taxon>Macrolepiota</taxon>
    </lineage>
</organism>
<feature type="compositionally biased region" description="Low complexity" evidence="1">
    <location>
        <begin position="214"/>
        <end position="226"/>
    </location>
</feature>